<dbReference type="InterPro" id="IPR036515">
    <property type="entry name" value="Transposase_17_sf"/>
</dbReference>
<dbReference type="PANTHER" id="PTHR36966">
    <property type="entry name" value="REP-ASSOCIATED TYROSINE TRANSPOSASE"/>
    <property type="match status" value="1"/>
</dbReference>
<name>X1USI9_9ZZZZ</name>
<dbReference type="InterPro" id="IPR002686">
    <property type="entry name" value="Transposase_17"/>
</dbReference>
<dbReference type="EMBL" id="BARW01033959">
    <property type="protein sequence ID" value="GAJ02866.1"/>
    <property type="molecule type" value="Genomic_DNA"/>
</dbReference>
<dbReference type="GO" id="GO:0004803">
    <property type="term" value="F:transposase activity"/>
    <property type="evidence" value="ECO:0007669"/>
    <property type="project" value="InterPro"/>
</dbReference>
<feature type="non-terminal residue" evidence="2">
    <location>
        <position position="128"/>
    </location>
</feature>
<dbReference type="SUPFAM" id="SSF143422">
    <property type="entry name" value="Transposase IS200-like"/>
    <property type="match status" value="1"/>
</dbReference>
<protein>
    <recommendedName>
        <fullName evidence="1">Transposase IS200-like domain-containing protein</fullName>
    </recommendedName>
</protein>
<reference evidence="2" key="1">
    <citation type="journal article" date="2014" name="Front. Microbiol.">
        <title>High frequency of phylogenetically diverse reductive dehalogenase-homologous genes in deep subseafloor sedimentary metagenomes.</title>
        <authorList>
            <person name="Kawai M."/>
            <person name="Futagami T."/>
            <person name="Toyoda A."/>
            <person name="Takaki Y."/>
            <person name="Nishi S."/>
            <person name="Hori S."/>
            <person name="Arai W."/>
            <person name="Tsubouchi T."/>
            <person name="Morono Y."/>
            <person name="Uchiyama I."/>
            <person name="Ito T."/>
            <person name="Fujiyama A."/>
            <person name="Inagaki F."/>
            <person name="Takami H."/>
        </authorList>
    </citation>
    <scope>NUCLEOTIDE SEQUENCE</scope>
    <source>
        <strain evidence="2">Expedition CK06-06</strain>
    </source>
</reference>
<dbReference type="AlphaFoldDB" id="X1USI9"/>
<feature type="domain" description="Transposase IS200-like" evidence="1">
    <location>
        <begin position="32"/>
        <end position="127"/>
    </location>
</feature>
<dbReference type="GO" id="GO:0043565">
    <property type="term" value="F:sequence-specific DNA binding"/>
    <property type="evidence" value="ECO:0007669"/>
    <property type="project" value="TreeGrafter"/>
</dbReference>
<sequence length="128" mass="15686">MNDNKNVGARFIEPAVRLPKRKHIRRKNYNYKSNGYYFITICAYKGKSYVRKHKEIIEKILLSLPERFSGLRIDWYILMPDHLLMIFVFNEIKKDLSEIIRTFKALVTRNTRIKFWQRNYYEHVIRNE</sequence>
<gene>
    <name evidence="2" type="ORF">S12H4_53357</name>
</gene>
<evidence type="ECO:0000259" key="1">
    <source>
        <dbReference type="SMART" id="SM01321"/>
    </source>
</evidence>
<dbReference type="Gene3D" id="3.30.70.1290">
    <property type="entry name" value="Transposase IS200-like"/>
    <property type="match status" value="1"/>
</dbReference>
<accession>X1USI9</accession>
<dbReference type="SMART" id="SM01321">
    <property type="entry name" value="Y1_Tnp"/>
    <property type="match status" value="1"/>
</dbReference>
<dbReference type="PANTHER" id="PTHR36966:SF1">
    <property type="entry name" value="REP-ASSOCIATED TYROSINE TRANSPOSASE"/>
    <property type="match status" value="1"/>
</dbReference>
<evidence type="ECO:0000313" key="2">
    <source>
        <dbReference type="EMBL" id="GAJ02866.1"/>
    </source>
</evidence>
<dbReference type="GO" id="GO:0006313">
    <property type="term" value="P:DNA transposition"/>
    <property type="evidence" value="ECO:0007669"/>
    <property type="project" value="InterPro"/>
</dbReference>
<organism evidence="2">
    <name type="scientific">marine sediment metagenome</name>
    <dbReference type="NCBI Taxonomy" id="412755"/>
    <lineage>
        <taxon>unclassified sequences</taxon>
        <taxon>metagenomes</taxon>
        <taxon>ecological metagenomes</taxon>
    </lineage>
</organism>
<dbReference type="InterPro" id="IPR052715">
    <property type="entry name" value="RAYT_transposase"/>
</dbReference>
<proteinExistence type="predicted"/>
<comment type="caution">
    <text evidence="2">The sequence shown here is derived from an EMBL/GenBank/DDBJ whole genome shotgun (WGS) entry which is preliminary data.</text>
</comment>